<evidence type="ECO:0000313" key="1">
    <source>
        <dbReference type="EMBL" id="GAA0966102.1"/>
    </source>
</evidence>
<proteinExistence type="predicted"/>
<keyword evidence="2" id="KW-1185">Reference proteome</keyword>
<protein>
    <submittedName>
        <fullName evidence="1">Uncharacterized protein</fullName>
    </submittedName>
</protein>
<accession>A0ABP4CGD8</accession>
<gene>
    <name evidence="1" type="ORF">GCM10009550_67740</name>
</gene>
<organism evidence="1 2">
    <name type="scientific">Actinocorallia libanotica</name>
    <dbReference type="NCBI Taxonomy" id="46162"/>
    <lineage>
        <taxon>Bacteria</taxon>
        <taxon>Bacillati</taxon>
        <taxon>Actinomycetota</taxon>
        <taxon>Actinomycetes</taxon>
        <taxon>Streptosporangiales</taxon>
        <taxon>Thermomonosporaceae</taxon>
        <taxon>Actinocorallia</taxon>
    </lineage>
</organism>
<dbReference type="EMBL" id="BAAAHH010000041">
    <property type="protein sequence ID" value="GAA0966102.1"/>
    <property type="molecule type" value="Genomic_DNA"/>
</dbReference>
<name>A0ABP4CGD8_9ACTN</name>
<reference evidence="2" key="1">
    <citation type="journal article" date="2019" name="Int. J. Syst. Evol. Microbiol.">
        <title>The Global Catalogue of Microorganisms (GCM) 10K type strain sequencing project: providing services to taxonomists for standard genome sequencing and annotation.</title>
        <authorList>
            <consortium name="The Broad Institute Genomics Platform"/>
            <consortium name="The Broad Institute Genome Sequencing Center for Infectious Disease"/>
            <person name="Wu L."/>
            <person name="Ma J."/>
        </authorList>
    </citation>
    <scope>NUCLEOTIDE SEQUENCE [LARGE SCALE GENOMIC DNA]</scope>
    <source>
        <strain evidence="2">JCM 10696</strain>
    </source>
</reference>
<dbReference type="Proteomes" id="UP001500665">
    <property type="component" value="Unassembled WGS sequence"/>
</dbReference>
<evidence type="ECO:0000313" key="2">
    <source>
        <dbReference type="Proteomes" id="UP001500665"/>
    </source>
</evidence>
<comment type="caution">
    <text evidence="1">The sequence shown here is derived from an EMBL/GenBank/DDBJ whole genome shotgun (WGS) entry which is preliminary data.</text>
</comment>
<sequence length="140" mass="14664">MGSNPATIIASFEGALGAWASTHPDMEDAHGGETVPGIELELVADDARCAAQLARLLGVHPSSVSRTLSSAAGRGICLPPHTVDPVTKRRSFSATAFLEPSPHKPKSRNERILSVRCNGYIASRATIVAAEPLVSVLGRL</sequence>